<dbReference type="PROSITE" id="PS50026">
    <property type="entry name" value="EGF_3"/>
    <property type="match status" value="1"/>
</dbReference>
<keyword evidence="2" id="KW-0732">Signal</keyword>
<comment type="caution">
    <text evidence="10">The sequence shown here is derived from an EMBL/GenBank/DDBJ whole genome shotgun (WGS) entry which is preliminary data.</text>
</comment>
<evidence type="ECO:0000256" key="7">
    <source>
        <dbReference type="SAM" id="MobiDB-lite"/>
    </source>
</evidence>
<evidence type="ECO:0000256" key="4">
    <source>
        <dbReference type="ARBA" id="ARBA00023157"/>
    </source>
</evidence>
<evidence type="ECO:0000256" key="1">
    <source>
        <dbReference type="ARBA" id="ARBA00022536"/>
    </source>
</evidence>
<feature type="region of interest" description="Disordered" evidence="7">
    <location>
        <begin position="195"/>
        <end position="240"/>
    </location>
</feature>
<accession>A0AAD9KQW9</accession>
<dbReference type="InterPro" id="IPR000742">
    <property type="entry name" value="EGF"/>
</dbReference>
<keyword evidence="3" id="KW-0677">Repeat</keyword>
<dbReference type="AlphaFoldDB" id="A0AAD9KQW9"/>
<feature type="disulfide bond" evidence="6">
    <location>
        <begin position="132"/>
        <end position="141"/>
    </location>
</feature>
<evidence type="ECO:0000256" key="5">
    <source>
        <dbReference type="ARBA" id="ARBA00023180"/>
    </source>
</evidence>
<proteinExistence type="predicted"/>
<dbReference type="SUPFAM" id="SSF57196">
    <property type="entry name" value="EGF/Laminin"/>
    <property type="match status" value="1"/>
</dbReference>
<feature type="compositionally biased region" description="Polar residues" evidence="7">
    <location>
        <begin position="213"/>
        <end position="224"/>
    </location>
</feature>
<evidence type="ECO:0000256" key="2">
    <source>
        <dbReference type="ARBA" id="ARBA00022729"/>
    </source>
</evidence>
<gene>
    <name evidence="10" type="ORF">NP493_700g01002</name>
</gene>
<evidence type="ECO:0000256" key="3">
    <source>
        <dbReference type="ARBA" id="ARBA00022737"/>
    </source>
</evidence>
<evidence type="ECO:0000313" key="11">
    <source>
        <dbReference type="Proteomes" id="UP001209878"/>
    </source>
</evidence>
<dbReference type="EMBL" id="JAODUO010000699">
    <property type="protein sequence ID" value="KAK2175891.1"/>
    <property type="molecule type" value="Genomic_DNA"/>
</dbReference>
<dbReference type="Gene3D" id="2.10.25.10">
    <property type="entry name" value="Laminin"/>
    <property type="match status" value="1"/>
</dbReference>
<dbReference type="Pfam" id="PF00008">
    <property type="entry name" value="EGF"/>
    <property type="match status" value="1"/>
</dbReference>
<evidence type="ECO:0000256" key="6">
    <source>
        <dbReference type="PROSITE-ProRule" id="PRU00076"/>
    </source>
</evidence>
<evidence type="ECO:0000256" key="8">
    <source>
        <dbReference type="SAM" id="Phobius"/>
    </source>
</evidence>
<dbReference type="FunFam" id="2.10.25.10:FF:000255">
    <property type="entry name" value="Sushi, nidogen and EGF-like domains 1"/>
    <property type="match status" value="1"/>
</dbReference>
<reference evidence="10" key="1">
    <citation type="journal article" date="2023" name="Mol. Biol. Evol.">
        <title>Third-Generation Sequencing Reveals the Adaptive Role of the Epigenome in Three Deep-Sea Polychaetes.</title>
        <authorList>
            <person name="Perez M."/>
            <person name="Aroh O."/>
            <person name="Sun Y."/>
            <person name="Lan Y."/>
            <person name="Juniper S.K."/>
            <person name="Young C.R."/>
            <person name="Angers B."/>
            <person name="Qian P.Y."/>
        </authorList>
    </citation>
    <scope>NUCLEOTIDE SEQUENCE</scope>
    <source>
        <strain evidence="10">R07B-5</strain>
    </source>
</reference>
<protein>
    <recommendedName>
        <fullName evidence="9">EGF-like domain-containing protein</fullName>
    </recommendedName>
</protein>
<keyword evidence="8" id="KW-0812">Transmembrane</keyword>
<keyword evidence="11" id="KW-1185">Reference proteome</keyword>
<feature type="domain" description="EGF-like" evidence="9">
    <location>
        <begin position="106"/>
        <end position="142"/>
    </location>
</feature>
<keyword evidence="1 6" id="KW-0245">EGF-like domain</keyword>
<sequence>METEEGYVSYSSQMNDTGSELFKTVEENVARMTNTSGPCKALLDMFQTNTSGPYKHQWSIQTPVVRVKLYFLQEASVDVKKLESYFQKRDSRQHTDKLVDVSGLTFEDVCGDNPCENGGTCGRQKHTYQCKCPEVWMGRHCTVKNEAAIRYRSSTVALGAAFGVITVILLVALLAAVVRNAADRKRIRRTQISFRRKQSKEDQLNDAGASVQVDETSGQHQSPGGKNDKSNDAVSPRPVL</sequence>
<keyword evidence="4 6" id="KW-1015">Disulfide bond</keyword>
<keyword evidence="5" id="KW-0325">Glycoprotein</keyword>
<keyword evidence="8" id="KW-1133">Transmembrane helix</keyword>
<dbReference type="CDD" id="cd00054">
    <property type="entry name" value="EGF_CA"/>
    <property type="match status" value="1"/>
</dbReference>
<evidence type="ECO:0000259" key="9">
    <source>
        <dbReference type="PROSITE" id="PS50026"/>
    </source>
</evidence>
<feature type="transmembrane region" description="Helical" evidence="8">
    <location>
        <begin position="156"/>
        <end position="178"/>
    </location>
</feature>
<name>A0AAD9KQW9_RIDPI</name>
<keyword evidence="8" id="KW-0472">Membrane</keyword>
<comment type="caution">
    <text evidence="6">Lacks conserved residue(s) required for the propagation of feature annotation.</text>
</comment>
<dbReference type="Proteomes" id="UP001209878">
    <property type="component" value="Unassembled WGS sequence"/>
</dbReference>
<organism evidence="10 11">
    <name type="scientific">Ridgeia piscesae</name>
    <name type="common">Tubeworm</name>
    <dbReference type="NCBI Taxonomy" id="27915"/>
    <lineage>
        <taxon>Eukaryota</taxon>
        <taxon>Metazoa</taxon>
        <taxon>Spiralia</taxon>
        <taxon>Lophotrochozoa</taxon>
        <taxon>Annelida</taxon>
        <taxon>Polychaeta</taxon>
        <taxon>Sedentaria</taxon>
        <taxon>Canalipalpata</taxon>
        <taxon>Sabellida</taxon>
        <taxon>Siboglinidae</taxon>
        <taxon>Ridgeia</taxon>
    </lineage>
</organism>
<evidence type="ECO:0000313" key="10">
    <source>
        <dbReference type="EMBL" id="KAK2175891.1"/>
    </source>
</evidence>